<sequence>MSTDDRLTTTSTSARPSTPPPPRSLNRQVVLEEDEYTAALSHIIARDFFPSLVHLDATNSYLDALSTQDPHLITASVLRLEALSTPAPSARGRPWQTPSETPYGGGPSDTPLRAEDDGGPPTKRAKFDAGLSLDAFQARYTSEDNSSFTQILDGENQRRRERYGWAWDAQRRVEAQRDRMVEGRERLLIEGPEAAARPGVRERIRIEAPQPKGLIAGPEGEDGGNRDGEAGRTEKNLQVVVKGKGKEEEEEGMVDVLAPKKDTRPAGVDGWKFRARNAFMFSPDADVSPYDPSTSLVRSNAEPDPRVIKHSNTRLLEQEEGSSTASRGLSVPLSPTRSRIDAAIAGTPYRPRSPGINNFSYVPAMPSPTPSELGPAAVKQLMTLGTLMGTPRVLSQTDEPAEMPPPSMPFHIRAPTAREVLSRKLSSSAAKSMSAKANLLGSTRGPWASSTGKKKGDMGPPTWTPRRAEAVGALTPAGKRLLDRSTMGTAAARRADAMVKMASWEGTGKATTKDLNKVRWTPTPSPVTRRGG</sequence>
<organism evidence="5 6">
    <name type="scientific">Bondarzewia mesenterica</name>
    <dbReference type="NCBI Taxonomy" id="1095465"/>
    <lineage>
        <taxon>Eukaryota</taxon>
        <taxon>Fungi</taxon>
        <taxon>Dikarya</taxon>
        <taxon>Basidiomycota</taxon>
        <taxon>Agaricomycotina</taxon>
        <taxon>Agaricomycetes</taxon>
        <taxon>Russulales</taxon>
        <taxon>Bondarzewiaceae</taxon>
        <taxon>Bondarzewia</taxon>
    </lineage>
</organism>
<feature type="compositionally biased region" description="Basic and acidic residues" evidence="4">
    <location>
        <begin position="223"/>
        <end position="235"/>
    </location>
</feature>
<evidence type="ECO:0000256" key="1">
    <source>
        <dbReference type="ARBA" id="ARBA00004123"/>
    </source>
</evidence>
<protein>
    <recommendedName>
        <fullName evidence="7">Nuclear protein DGCR14</fullName>
    </recommendedName>
</protein>
<comment type="similarity">
    <text evidence="2">Belongs to the ESS2 family.</text>
</comment>
<feature type="region of interest" description="Disordered" evidence="4">
    <location>
        <begin position="508"/>
        <end position="532"/>
    </location>
</feature>
<evidence type="ECO:0000256" key="4">
    <source>
        <dbReference type="SAM" id="MobiDB-lite"/>
    </source>
</evidence>
<evidence type="ECO:0008006" key="7">
    <source>
        <dbReference type="Google" id="ProtNLM"/>
    </source>
</evidence>
<dbReference type="AlphaFoldDB" id="A0A4S4M7W5"/>
<dbReference type="GO" id="GO:0071013">
    <property type="term" value="C:catalytic step 2 spliceosome"/>
    <property type="evidence" value="ECO:0007669"/>
    <property type="project" value="TreeGrafter"/>
</dbReference>
<feature type="compositionally biased region" description="Polar residues" evidence="4">
    <location>
        <begin position="321"/>
        <end position="334"/>
    </location>
</feature>
<feature type="region of interest" description="Disordered" evidence="4">
    <location>
        <begin position="85"/>
        <end position="124"/>
    </location>
</feature>
<feature type="region of interest" description="Disordered" evidence="4">
    <location>
        <begin position="435"/>
        <end position="467"/>
    </location>
</feature>
<name>A0A4S4M7W5_9AGAM</name>
<keyword evidence="6" id="KW-1185">Reference proteome</keyword>
<accession>A0A4S4M7W5</accession>
<dbReference type="EMBL" id="SGPL01000013">
    <property type="protein sequence ID" value="THH20837.1"/>
    <property type="molecule type" value="Genomic_DNA"/>
</dbReference>
<reference evidence="5 6" key="1">
    <citation type="submission" date="2019-02" db="EMBL/GenBank/DDBJ databases">
        <title>Genome sequencing of the rare red list fungi Bondarzewia mesenterica.</title>
        <authorList>
            <person name="Buettner E."/>
            <person name="Kellner H."/>
        </authorList>
    </citation>
    <scope>NUCLEOTIDE SEQUENCE [LARGE SCALE GENOMIC DNA]</scope>
    <source>
        <strain evidence="5 6">DSM 108281</strain>
    </source>
</reference>
<dbReference type="PANTHER" id="PTHR12940">
    <property type="entry name" value="ES-2 PROTEIN - RELATED"/>
    <property type="match status" value="1"/>
</dbReference>
<evidence type="ECO:0000313" key="5">
    <source>
        <dbReference type="EMBL" id="THH20837.1"/>
    </source>
</evidence>
<feature type="region of interest" description="Disordered" evidence="4">
    <location>
        <begin position="209"/>
        <end position="268"/>
    </location>
</feature>
<feature type="region of interest" description="Disordered" evidence="4">
    <location>
        <begin position="282"/>
        <end position="334"/>
    </location>
</feature>
<dbReference type="Pfam" id="PF09751">
    <property type="entry name" value="Es2"/>
    <property type="match status" value="1"/>
</dbReference>
<dbReference type="InterPro" id="IPR019148">
    <property type="entry name" value="Nuclear_protein_DGCR14_ESS-2"/>
</dbReference>
<gene>
    <name evidence="5" type="ORF">EW146_g593</name>
</gene>
<comment type="subcellular location">
    <subcellularLocation>
        <location evidence="1">Nucleus</location>
    </subcellularLocation>
</comment>
<evidence type="ECO:0000256" key="3">
    <source>
        <dbReference type="ARBA" id="ARBA00023242"/>
    </source>
</evidence>
<evidence type="ECO:0000256" key="2">
    <source>
        <dbReference type="ARBA" id="ARBA00009072"/>
    </source>
</evidence>
<keyword evidence="3" id="KW-0539">Nucleus</keyword>
<feature type="region of interest" description="Disordered" evidence="4">
    <location>
        <begin position="1"/>
        <end position="25"/>
    </location>
</feature>
<dbReference type="PANTHER" id="PTHR12940:SF0">
    <property type="entry name" value="SPLICING FACTOR ESS-2 HOMOLOG"/>
    <property type="match status" value="1"/>
</dbReference>
<evidence type="ECO:0000313" key="6">
    <source>
        <dbReference type="Proteomes" id="UP000310158"/>
    </source>
</evidence>
<dbReference type="OrthoDB" id="19679at2759"/>
<dbReference type="Proteomes" id="UP000310158">
    <property type="component" value="Unassembled WGS sequence"/>
</dbReference>
<proteinExistence type="inferred from homology"/>
<comment type="caution">
    <text evidence="5">The sequence shown here is derived from an EMBL/GenBank/DDBJ whole genome shotgun (WGS) entry which is preliminary data.</text>
</comment>